<dbReference type="AlphaFoldDB" id="A0AAV9J003"/>
<sequence length="339" mass="38372">MKGASWRTAYVIGVGRVGGECRRRQGLWLKSASSWRVRVERCLRGPSPAASRTQRSRLPAQHPLRACQASPAAVPTPHSPRRTRLNAVGVLFAVVMFAWSLPFFVFMLLTYPWVWWRDRYERRLFDAIAMLWMRLSMATMGVIPRVLGREHLPAPSHPVVYVCNHTSYVDIFTLAFLRRRFKFVSKRSIFGIPIIGWAMRMARHIALARGDRRDQWRVFREMVTHLQRGMSLVLFPEGTRSLDGRLRPFRSGAFRAAAEAGVPIVPLTVRGAADMMPPWALAPLRWPREGITLVVHPVIVTANKSVGQLTQEARTAIASALPPHLRGESEVEAVENGEE</sequence>
<organism evidence="9 10">
    <name type="scientific">Cyanidium caldarium</name>
    <name type="common">Red alga</name>
    <dbReference type="NCBI Taxonomy" id="2771"/>
    <lineage>
        <taxon>Eukaryota</taxon>
        <taxon>Rhodophyta</taxon>
        <taxon>Bangiophyceae</taxon>
        <taxon>Cyanidiales</taxon>
        <taxon>Cyanidiaceae</taxon>
        <taxon>Cyanidium</taxon>
    </lineage>
</organism>
<keyword evidence="5" id="KW-0012">Acyltransferase</keyword>
<evidence type="ECO:0000256" key="7">
    <source>
        <dbReference type="SAM" id="Phobius"/>
    </source>
</evidence>
<proteinExistence type="predicted"/>
<keyword evidence="2" id="KW-0444">Lipid biosynthesis</keyword>
<keyword evidence="10" id="KW-1185">Reference proteome</keyword>
<protein>
    <recommendedName>
        <fullName evidence="8">Phospholipid/glycerol acyltransferase domain-containing protein</fullName>
    </recommendedName>
</protein>
<gene>
    <name evidence="9" type="ORF">CDCA_CDCA13G3736</name>
</gene>
<dbReference type="Pfam" id="PF01553">
    <property type="entry name" value="Acyltransferase"/>
    <property type="match status" value="1"/>
</dbReference>
<feature type="region of interest" description="Disordered" evidence="6">
    <location>
        <begin position="46"/>
        <end position="78"/>
    </location>
</feature>
<dbReference type="EMBL" id="JANCYW010000013">
    <property type="protein sequence ID" value="KAK4537711.1"/>
    <property type="molecule type" value="Genomic_DNA"/>
</dbReference>
<evidence type="ECO:0000313" key="9">
    <source>
        <dbReference type="EMBL" id="KAK4537711.1"/>
    </source>
</evidence>
<dbReference type="Proteomes" id="UP001301350">
    <property type="component" value="Unassembled WGS sequence"/>
</dbReference>
<comment type="pathway">
    <text evidence="1">Lipid metabolism.</text>
</comment>
<evidence type="ECO:0000256" key="6">
    <source>
        <dbReference type="SAM" id="MobiDB-lite"/>
    </source>
</evidence>
<keyword evidence="7" id="KW-0812">Transmembrane</keyword>
<evidence type="ECO:0000256" key="2">
    <source>
        <dbReference type="ARBA" id="ARBA00022516"/>
    </source>
</evidence>
<dbReference type="SUPFAM" id="SSF69593">
    <property type="entry name" value="Glycerol-3-phosphate (1)-acyltransferase"/>
    <property type="match status" value="1"/>
</dbReference>
<evidence type="ECO:0000256" key="4">
    <source>
        <dbReference type="ARBA" id="ARBA00023098"/>
    </source>
</evidence>
<keyword evidence="4" id="KW-0443">Lipid metabolism</keyword>
<dbReference type="InterPro" id="IPR002123">
    <property type="entry name" value="Plipid/glycerol_acylTrfase"/>
</dbReference>
<dbReference type="PANTHER" id="PTHR10434">
    <property type="entry name" value="1-ACYL-SN-GLYCEROL-3-PHOSPHATE ACYLTRANSFERASE"/>
    <property type="match status" value="1"/>
</dbReference>
<evidence type="ECO:0000256" key="5">
    <source>
        <dbReference type="ARBA" id="ARBA00023315"/>
    </source>
</evidence>
<keyword evidence="7" id="KW-0472">Membrane</keyword>
<dbReference type="GO" id="GO:0006654">
    <property type="term" value="P:phosphatidic acid biosynthetic process"/>
    <property type="evidence" value="ECO:0007669"/>
    <property type="project" value="TreeGrafter"/>
</dbReference>
<keyword evidence="3" id="KW-0808">Transferase</keyword>
<evidence type="ECO:0000256" key="1">
    <source>
        <dbReference type="ARBA" id="ARBA00005189"/>
    </source>
</evidence>
<evidence type="ECO:0000256" key="3">
    <source>
        <dbReference type="ARBA" id="ARBA00022679"/>
    </source>
</evidence>
<dbReference type="CDD" id="cd07989">
    <property type="entry name" value="LPLAT_AGPAT-like"/>
    <property type="match status" value="1"/>
</dbReference>
<feature type="transmembrane region" description="Helical" evidence="7">
    <location>
        <begin position="87"/>
        <end position="115"/>
    </location>
</feature>
<name>A0AAV9J003_CYACA</name>
<reference evidence="9 10" key="1">
    <citation type="submission" date="2022-07" db="EMBL/GenBank/DDBJ databases">
        <title>Genome-wide signatures of adaptation to extreme environments.</title>
        <authorList>
            <person name="Cho C.H."/>
            <person name="Yoon H.S."/>
        </authorList>
    </citation>
    <scope>NUCLEOTIDE SEQUENCE [LARGE SCALE GENOMIC DNA]</scope>
    <source>
        <strain evidence="9 10">DBV 063 E5</strain>
    </source>
</reference>
<keyword evidence="7" id="KW-1133">Transmembrane helix</keyword>
<feature type="domain" description="Phospholipid/glycerol acyltransferase" evidence="8">
    <location>
        <begin position="159"/>
        <end position="272"/>
    </location>
</feature>
<evidence type="ECO:0000259" key="8">
    <source>
        <dbReference type="SMART" id="SM00563"/>
    </source>
</evidence>
<comment type="caution">
    <text evidence="9">The sequence shown here is derived from an EMBL/GenBank/DDBJ whole genome shotgun (WGS) entry which is preliminary data.</text>
</comment>
<dbReference type="GO" id="GO:0003841">
    <property type="term" value="F:1-acylglycerol-3-phosphate O-acyltransferase activity"/>
    <property type="evidence" value="ECO:0007669"/>
    <property type="project" value="TreeGrafter"/>
</dbReference>
<dbReference type="SMART" id="SM00563">
    <property type="entry name" value="PlsC"/>
    <property type="match status" value="1"/>
</dbReference>
<dbReference type="PANTHER" id="PTHR10434:SF64">
    <property type="entry name" value="1-ACYL-SN-GLYCEROL-3-PHOSPHATE ACYLTRANSFERASE-RELATED"/>
    <property type="match status" value="1"/>
</dbReference>
<evidence type="ECO:0000313" key="10">
    <source>
        <dbReference type="Proteomes" id="UP001301350"/>
    </source>
</evidence>
<accession>A0AAV9J003</accession>